<dbReference type="SUPFAM" id="SSF56349">
    <property type="entry name" value="DNA breaking-rejoining enzymes"/>
    <property type="match status" value="1"/>
</dbReference>
<gene>
    <name evidence="3" type="ORF">KDW_31460</name>
</gene>
<dbReference type="InterPro" id="IPR011010">
    <property type="entry name" value="DNA_brk_join_enz"/>
</dbReference>
<dbReference type="InterPro" id="IPR002104">
    <property type="entry name" value="Integrase_catalytic"/>
</dbReference>
<dbReference type="AlphaFoldDB" id="A0A5J4KHN6"/>
<sequence>MIAKALSIAEAKRFLAAAKGDELEALYVLAITTGMRQGELLALTWDDIDFTTGKLQARRSLNRSSQKQSGGITSELKTVFSRRCIQLTPIALDALQRHGLQQKHLQEETKRENGEGHWVFCNPNGKPLHVSNLIRRSFRPLLEKASIPPTYSFS</sequence>
<keyword evidence="1" id="KW-0233">DNA recombination</keyword>
<evidence type="ECO:0000313" key="3">
    <source>
        <dbReference type="EMBL" id="GER88984.1"/>
    </source>
</evidence>
<dbReference type="InterPro" id="IPR013762">
    <property type="entry name" value="Integrase-like_cat_sf"/>
</dbReference>
<keyword evidence="4" id="KW-1185">Reference proteome</keyword>
<dbReference type="GO" id="GO:0015074">
    <property type="term" value="P:DNA integration"/>
    <property type="evidence" value="ECO:0007669"/>
    <property type="project" value="InterPro"/>
</dbReference>
<feature type="domain" description="Tyr recombinase" evidence="2">
    <location>
        <begin position="1"/>
        <end position="154"/>
    </location>
</feature>
<proteinExistence type="predicted"/>
<evidence type="ECO:0000313" key="4">
    <source>
        <dbReference type="Proteomes" id="UP000326912"/>
    </source>
</evidence>
<dbReference type="RefSeq" id="WP_151756814.1">
    <property type="nucleotide sequence ID" value="NZ_BKZW01000001.1"/>
</dbReference>
<dbReference type="PROSITE" id="PS51898">
    <property type="entry name" value="TYR_RECOMBINASE"/>
    <property type="match status" value="1"/>
</dbReference>
<protein>
    <recommendedName>
        <fullName evidence="2">Tyr recombinase domain-containing protein</fullName>
    </recommendedName>
</protein>
<dbReference type="GO" id="GO:0003677">
    <property type="term" value="F:DNA binding"/>
    <property type="evidence" value="ECO:0007669"/>
    <property type="project" value="InterPro"/>
</dbReference>
<dbReference type="Pfam" id="PF00589">
    <property type="entry name" value="Phage_integrase"/>
    <property type="match status" value="1"/>
</dbReference>
<dbReference type="EMBL" id="BKZW01000001">
    <property type="protein sequence ID" value="GER88984.1"/>
    <property type="molecule type" value="Genomic_DNA"/>
</dbReference>
<evidence type="ECO:0000259" key="2">
    <source>
        <dbReference type="PROSITE" id="PS51898"/>
    </source>
</evidence>
<comment type="caution">
    <text evidence="3">The sequence shown here is derived from an EMBL/GenBank/DDBJ whole genome shotgun (WGS) entry which is preliminary data.</text>
</comment>
<evidence type="ECO:0000256" key="1">
    <source>
        <dbReference type="ARBA" id="ARBA00023172"/>
    </source>
</evidence>
<name>A0A5J4KHN6_9CHLR</name>
<accession>A0A5J4KHN6</accession>
<dbReference type="Gene3D" id="1.10.443.10">
    <property type="entry name" value="Intergrase catalytic core"/>
    <property type="match status" value="1"/>
</dbReference>
<dbReference type="GO" id="GO:0006310">
    <property type="term" value="P:DNA recombination"/>
    <property type="evidence" value="ECO:0007669"/>
    <property type="project" value="UniProtKB-KW"/>
</dbReference>
<dbReference type="Proteomes" id="UP000326912">
    <property type="component" value="Unassembled WGS sequence"/>
</dbReference>
<organism evidence="3 4">
    <name type="scientific">Dictyobacter vulcani</name>
    <dbReference type="NCBI Taxonomy" id="2607529"/>
    <lineage>
        <taxon>Bacteria</taxon>
        <taxon>Bacillati</taxon>
        <taxon>Chloroflexota</taxon>
        <taxon>Ktedonobacteria</taxon>
        <taxon>Ktedonobacterales</taxon>
        <taxon>Dictyobacteraceae</taxon>
        <taxon>Dictyobacter</taxon>
    </lineage>
</organism>
<reference evidence="3 4" key="1">
    <citation type="submission" date="2019-10" db="EMBL/GenBank/DDBJ databases">
        <title>Dictyobacter vulcani sp. nov., within the class Ktedonobacteria, isolated from soil of volcanic Mt. Zao.</title>
        <authorList>
            <person name="Zheng Y."/>
            <person name="Wang C.M."/>
            <person name="Sakai Y."/>
            <person name="Abe K."/>
            <person name="Yokota A."/>
            <person name="Yabe S."/>
        </authorList>
    </citation>
    <scope>NUCLEOTIDE SEQUENCE [LARGE SCALE GENOMIC DNA]</scope>
    <source>
        <strain evidence="3 4">W12</strain>
    </source>
</reference>